<dbReference type="RefSeq" id="WP_130597356.1">
    <property type="nucleotide sequence ID" value="NZ_CP036200.1"/>
</dbReference>
<evidence type="ECO:0000313" key="1">
    <source>
        <dbReference type="EMBL" id="QBF81379.1"/>
    </source>
</evidence>
<dbReference type="AlphaFoldDB" id="A0A411PCU2"/>
<sequence length="110" mass="12486">MANEAVKQLTILYRLEPGCLGPDGVDHIEAFCLLVQKALAAKGNVHYKWQVVPRFDKSKPEIQFTLNGKSLTEQQAQKYLSMLTIELDNVIDGFEDMLTKMINQYIARKA</sequence>
<keyword evidence="2" id="KW-1185">Reference proteome</keyword>
<protein>
    <recommendedName>
        <fullName evidence="3">Orphan protein</fullName>
    </recommendedName>
</protein>
<proteinExistence type="predicted"/>
<accession>A0A411PCU2</accession>
<gene>
    <name evidence="1" type="ORF">EXU30_00700</name>
</gene>
<dbReference type="EMBL" id="CP036200">
    <property type="protein sequence ID" value="QBF81379.1"/>
    <property type="molecule type" value="Genomic_DNA"/>
</dbReference>
<dbReference type="KEGG" id="smai:EXU30_00700"/>
<evidence type="ECO:0000313" key="2">
    <source>
        <dbReference type="Proteomes" id="UP000291106"/>
    </source>
</evidence>
<name>A0A411PCU2_9GAMM</name>
<dbReference type="Proteomes" id="UP000291106">
    <property type="component" value="Chromosome"/>
</dbReference>
<organism evidence="1 2">
    <name type="scientific">Shewanella maritima</name>
    <dbReference type="NCBI Taxonomy" id="2520507"/>
    <lineage>
        <taxon>Bacteria</taxon>
        <taxon>Pseudomonadati</taxon>
        <taxon>Pseudomonadota</taxon>
        <taxon>Gammaproteobacteria</taxon>
        <taxon>Alteromonadales</taxon>
        <taxon>Shewanellaceae</taxon>
        <taxon>Shewanella</taxon>
    </lineage>
</organism>
<reference evidence="1 2" key="1">
    <citation type="submission" date="2019-02" db="EMBL/GenBank/DDBJ databases">
        <title>Shewanella sp. D4-2 isolated from Dokdo Island.</title>
        <authorList>
            <person name="Baek K."/>
        </authorList>
    </citation>
    <scope>NUCLEOTIDE SEQUENCE [LARGE SCALE GENOMIC DNA]</scope>
    <source>
        <strain evidence="1 2">D4-2</strain>
    </source>
</reference>
<dbReference type="OrthoDB" id="5768421at2"/>
<evidence type="ECO:0008006" key="3">
    <source>
        <dbReference type="Google" id="ProtNLM"/>
    </source>
</evidence>